<evidence type="ECO:0000259" key="5">
    <source>
        <dbReference type="PROSITE" id="PS50893"/>
    </source>
</evidence>
<dbReference type="Pfam" id="PF16326">
    <property type="entry name" value="ABC_tran_CTD"/>
    <property type="match status" value="1"/>
</dbReference>
<dbReference type="InterPro" id="IPR032524">
    <property type="entry name" value="ABC_tran_C"/>
</dbReference>
<dbReference type="FunFam" id="3.40.50.300:FF:000011">
    <property type="entry name" value="Putative ABC transporter ATP-binding component"/>
    <property type="match status" value="1"/>
</dbReference>
<feature type="coiled-coil region" evidence="4">
    <location>
        <begin position="244"/>
        <end position="300"/>
    </location>
</feature>
<dbReference type="SMART" id="SM00382">
    <property type="entry name" value="AAA"/>
    <property type="match status" value="2"/>
</dbReference>
<dbReference type="CDD" id="cd03221">
    <property type="entry name" value="ABCF_EF-3"/>
    <property type="match status" value="2"/>
</dbReference>
<dbReference type="KEGG" id="fhl:OE105_03885"/>
<organism evidence="6 7">
    <name type="scientific">Fervidibacillus halotolerans</name>
    <dbReference type="NCBI Taxonomy" id="2980027"/>
    <lineage>
        <taxon>Bacteria</taxon>
        <taxon>Bacillati</taxon>
        <taxon>Bacillota</taxon>
        <taxon>Bacilli</taxon>
        <taxon>Bacillales</taxon>
        <taxon>Bacillaceae</taxon>
        <taxon>Fervidibacillus</taxon>
    </lineage>
</organism>
<dbReference type="GO" id="GO:0016887">
    <property type="term" value="F:ATP hydrolysis activity"/>
    <property type="evidence" value="ECO:0007669"/>
    <property type="project" value="InterPro"/>
</dbReference>
<keyword evidence="3 6" id="KW-0067">ATP-binding</keyword>
<keyword evidence="1" id="KW-0677">Repeat</keyword>
<dbReference type="PROSITE" id="PS50893">
    <property type="entry name" value="ABC_TRANSPORTER_2"/>
    <property type="match status" value="2"/>
</dbReference>
<dbReference type="GO" id="GO:0005524">
    <property type="term" value="F:ATP binding"/>
    <property type="evidence" value="ECO:0007669"/>
    <property type="project" value="UniProtKB-KW"/>
</dbReference>
<dbReference type="Gene3D" id="3.40.50.300">
    <property type="entry name" value="P-loop containing nucleotide triphosphate hydrolases"/>
    <property type="match status" value="2"/>
</dbReference>
<dbReference type="InterPro" id="IPR032781">
    <property type="entry name" value="ABC_tran_Xtn"/>
</dbReference>
<accession>A0A9E8M0S6</accession>
<reference evidence="6" key="1">
    <citation type="submission" date="2022-09" db="EMBL/GenBank/DDBJ databases">
        <title>Complete Genomes of Fervidibacillus albus and Fervidibacillus halotolerans isolated from tidal flat sediments.</title>
        <authorList>
            <person name="Kwon K.K."/>
            <person name="Yang S.-H."/>
            <person name="Park M.J."/>
            <person name="Oh H.-M."/>
        </authorList>
    </citation>
    <scope>NUCLEOTIDE SEQUENCE</scope>
    <source>
        <strain evidence="6">MEBiC13594</strain>
    </source>
</reference>
<evidence type="ECO:0000256" key="1">
    <source>
        <dbReference type="ARBA" id="ARBA00022737"/>
    </source>
</evidence>
<dbReference type="PROSITE" id="PS00211">
    <property type="entry name" value="ABC_TRANSPORTER_1"/>
    <property type="match status" value="1"/>
</dbReference>
<dbReference type="Pfam" id="PF00005">
    <property type="entry name" value="ABC_tran"/>
    <property type="match status" value="2"/>
</dbReference>
<dbReference type="Proteomes" id="UP001164726">
    <property type="component" value="Chromosome"/>
</dbReference>
<evidence type="ECO:0000313" key="6">
    <source>
        <dbReference type="EMBL" id="WAA13272.1"/>
    </source>
</evidence>
<dbReference type="InterPro" id="IPR017871">
    <property type="entry name" value="ABC_transporter-like_CS"/>
</dbReference>
<sequence length="627" mass="72915">MMQLMVENIFKTIGDKQLFNNISFTIGEKERVGLIGINGTGKSTLLKILANAEDVDRGKITMPKDYRIGLLSQVPILDGERTILEQVLSSDLPVNRIVFEYEEALKELNKQPDDPKRQNVFFEKQKRMDDFGGWEIITKAKTILTKLGLHQIHEKIKHLSGGQKKRVALAEVLVDAPNLLLLDEPTNHLDAEMIEWLEEILNNYEHSVIFVTHDRYFLDSVATKIFELNDGKLYSYKGNYADYLEAKAKREEEESRQREKLQNLYRRELAWIKRGAKARSTKQKARIQRFEKINEALEDQKARELDIFYKGTRLGKSVIEMKGCFKSFGEKTILNDFHLLVKSNERIGIVGNNGSGKTTLLNILSGKEPLDAGTLTIGQTVKFAYYTQHASDMDGDKRIIDYIQETKSFINAGNEKMSASRMLERFLFPPKTHGTFIRKLSGGERKRLYLLKLLMDEPNVLLLDEPTNDLDTETLTVLEQFLEEFPGVVITVSHDRYFLDKVCDRILFFHGDGQIESFYGCYTDFLTERKTRNEEKVEEEKPKKKNVFKEDKPKGRKLSYKEKMEWETIDEKIKEAEQELERIQRAMDEAGSDFEKIHQLYEEEEKWNNELERLIERWAYLSDLIGE</sequence>
<keyword evidence="4" id="KW-0175">Coiled coil</keyword>
<proteinExistence type="predicted"/>
<dbReference type="SUPFAM" id="SSF52540">
    <property type="entry name" value="P-loop containing nucleoside triphosphate hydrolases"/>
    <property type="match status" value="2"/>
</dbReference>
<dbReference type="Pfam" id="PF12848">
    <property type="entry name" value="ABC_tran_Xtn"/>
    <property type="match status" value="1"/>
</dbReference>
<dbReference type="AlphaFoldDB" id="A0A9E8M0S6"/>
<evidence type="ECO:0000256" key="3">
    <source>
        <dbReference type="ARBA" id="ARBA00022840"/>
    </source>
</evidence>
<dbReference type="Gene3D" id="1.10.287.380">
    <property type="entry name" value="Valyl-tRNA synthetase, C-terminal domain"/>
    <property type="match status" value="1"/>
</dbReference>
<dbReference type="EMBL" id="CP106877">
    <property type="protein sequence ID" value="WAA13272.1"/>
    <property type="molecule type" value="Genomic_DNA"/>
</dbReference>
<dbReference type="PANTHER" id="PTHR42855:SF1">
    <property type="entry name" value="ABC TRANSPORTER DOMAIN-CONTAINING PROTEIN"/>
    <property type="match status" value="1"/>
</dbReference>
<dbReference type="FunFam" id="3.40.50.300:FF:000309">
    <property type="entry name" value="ABC transporter ATP-binding protein"/>
    <property type="match status" value="1"/>
</dbReference>
<dbReference type="InterPro" id="IPR027417">
    <property type="entry name" value="P-loop_NTPase"/>
</dbReference>
<dbReference type="InterPro" id="IPR037118">
    <property type="entry name" value="Val-tRNA_synth_C_sf"/>
</dbReference>
<evidence type="ECO:0000256" key="2">
    <source>
        <dbReference type="ARBA" id="ARBA00022741"/>
    </source>
</evidence>
<feature type="domain" description="ABC transporter" evidence="5">
    <location>
        <begin position="4"/>
        <end position="255"/>
    </location>
</feature>
<dbReference type="InterPro" id="IPR003439">
    <property type="entry name" value="ABC_transporter-like_ATP-bd"/>
</dbReference>
<dbReference type="PANTHER" id="PTHR42855">
    <property type="entry name" value="ABC TRANSPORTER ATP-BINDING SUBUNIT"/>
    <property type="match status" value="1"/>
</dbReference>
<dbReference type="InterPro" id="IPR003593">
    <property type="entry name" value="AAA+_ATPase"/>
</dbReference>
<evidence type="ECO:0000313" key="7">
    <source>
        <dbReference type="Proteomes" id="UP001164726"/>
    </source>
</evidence>
<feature type="coiled-coil region" evidence="4">
    <location>
        <begin position="566"/>
        <end position="617"/>
    </location>
</feature>
<dbReference type="InterPro" id="IPR051309">
    <property type="entry name" value="ABCF_ATPase"/>
</dbReference>
<keyword evidence="7" id="KW-1185">Reference proteome</keyword>
<name>A0A9E8M0S6_9BACI</name>
<gene>
    <name evidence="6" type="ORF">OE105_03885</name>
</gene>
<evidence type="ECO:0000256" key="4">
    <source>
        <dbReference type="SAM" id="Coils"/>
    </source>
</evidence>
<feature type="domain" description="ABC transporter" evidence="5">
    <location>
        <begin position="319"/>
        <end position="536"/>
    </location>
</feature>
<keyword evidence="2" id="KW-0547">Nucleotide-binding</keyword>
<dbReference type="RefSeq" id="WP_275421427.1">
    <property type="nucleotide sequence ID" value="NZ_CP106877.1"/>
</dbReference>
<dbReference type="GO" id="GO:0003677">
    <property type="term" value="F:DNA binding"/>
    <property type="evidence" value="ECO:0007669"/>
    <property type="project" value="InterPro"/>
</dbReference>
<protein>
    <submittedName>
        <fullName evidence="6">ABC-F family ATP-binding cassette domain-containing protein</fullName>
    </submittedName>
</protein>